<feature type="compositionally biased region" description="Pro residues" evidence="1">
    <location>
        <begin position="1"/>
        <end position="12"/>
    </location>
</feature>
<keyword evidence="3" id="KW-1185">Reference proteome</keyword>
<sequence>MRSSVSPPPSDPPAGGRSTGLAAAGHAALQGVVASGLLRCGVPVALGGLASPGAMPAALDHLAAGARALAAQDPALGAVLWAQRLAIEVLVHSANIGLRDWLLPDLLSGERAGTVPCTGGPLQVLPDGGVQRVHGLLPVVPNLQWCGWSMAAPARHTDGRVDWLLLRGEEDGLQAGLDLELPWPRGSRAAPLRLDGVCWRADETLGGAELEAAIAPVREALRGALPLPLPLPLLLSSSSSSSSSLARPPGGRPARTTGIAP</sequence>
<reference evidence="2 3" key="1">
    <citation type="submission" date="2024-04" db="EMBL/GenBank/DDBJ databases">
        <title>Novel species of the genus Ideonella isolated from streams.</title>
        <authorList>
            <person name="Lu H."/>
        </authorList>
    </citation>
    <scope>NUCLEOTIDE SEQUENCE [LARGE SCALE GENOMIC DNA]</scope>
    <source>
        <strain evidence="2 3">BYS139W</strain>
    </source>
</reference>
<evidence type="ECO:0000313" key="3">
    <source>
        <dbReference type="Proteomes" id="UP001368500"/>
    </source>
</evidence>
<proteinExistence type="predicted"/>
<protein>
    <submittedName>
        <fullName evidence="2">Uncharacterized protein</fullName>
    </submittedName>
</protein>
<dbReference type="EMBL" id="JBBUTF010000037">
    <property type="protein sequence ID" value="MEK8029041.1"/>
    <property type="molecule type" value="Genomic_DNA"/>
</dbReference>
<name>A0ABU9BH48_9BURK</name>
<dbReference type="RefSeq" id="WP_341376829.1">
    <property type="nucleotide sequence ID" value="NZ_JBBUTF010000037.1"/>
</dbReference>
<comment type="caution">
    <text evidence="2">The sequence shown here is derived from an EMBL/GenBank/DDBJ whole genome shotgun (WGS) entry which is preliminary data.</text>
</comment>
<feature type="region of interest" description="Disordered" evidence="1">
    <location>
        <begin position="1"/>
        <end position="21"/>
    </location>
</feature>
<gene>
    <name evidence="2" type="ORF">AACH11_24050</name>
</gene>
<evidence type="ECO:0000313" key="2">
    <source>
        <dbReference type="EMBL" id="MEK8029041.1"/>
    </source>
</evidence>
<organism evidence="2 3">
    <name type="scientific">Pseudaquabacterium rugosum</name>
    <dbReference type="NCBI Taxonomy" id="2984194"/>
    <lineage>
        <taxon>Bacteria</taxon>
        <taxon>Pseudomonadati</taxon>
        <taxon>Pseudomonadota</taxon>
        <taxon>Betaproteobacteria</taxon>
        <taxon>Burkholderiales</taxon>
        <taxon>Sphaerotilaceae</taxon>
        <taxon>Pseudaquabacterium</taxon>
    </lineage>
</organism>
<dbReference type="Proteomes" id="UP001368500">
    <property type="component" value="Unassembled WGS sequence"/>
</dbReference>
<accession>A0ABU9BH48</accession>
<dbReference type="InterPro" id="IPR009100">
    <property type="entry name" value="AcylCoA_DH/oxidase_NM_dom_sf"/>
</dbReference>
<feature type="region of interest" description="Disordered" evidence="1">
    <location>
        <begin position="237"/>
        <end position="261"/>
    </location>
</feature>
<dbReference type="SUPFAM" id="SSF56645">
    <property type="entry name" value="Acyl-CoA dehydrogenase NM domain-like"/>
    <property type="match status" value="1"/>
</dbReference>
<feature type="compositionally biased region" description="Low complexity" evidence="1">
    <location>
        <begin position="237"/>
        <end position="253"/>
    </location>
</feature>
<evidence type="ECO:0000256" key="1">
    <source>
        <dbReference type="SAM" id="MobiDB-lite"/>
    </source>
</evidence>